<sequence length="337" mass="39059">MTSLSCFQTLPQHIIRTIVRYYLIMQNSGLCDKACDKTYNKASEFSLLHTSHQWRYVFAQESLAHLCIYLSDKPDTTKTFYKWPSIIGPPCFDTEHLVNTLFIGYIGWRPLKTPMSAESLCNLVFGSRQYDHVQTVRVFLDLDGSFDTEGTVQTLGDLFAHCNGVIEWFSTVVQKNSRTLTRLTASNLNRICVRAMIFDSEETPVVYPQMERLKLRFNSEYLEYNQEQFCHFPNIKRLILLSYYPVCSSVFVNSSSTLEYLQITVLPRIVQFAQNYPVFGSKQLSNLKHASISFEGRLEDDQQMYRVRETELLFVKKLLMIPKVLSRFDMPTTGESP</sequence>
<feature type="non-terminal residue" evidence="1">
    <location>
        <position position="337"/>
    </location>
</feature>
<comment type="caution">
    <text evidence="1">The sequence shown here is derived from an EMBL/GenBank/DDBJ whole genome shotgun (WGS) entry which is preliminary data.</text>
</comment>
<reference evidence="1" key="1">
    <citation type="submission" date="2022-07" db="EMBL/GenBank/DDBJ databases">
        <title>Phylogenomic reconstructions and comparative analyses of Kickxellomycotina fungi.</title>
        <authorList>
            <person name="Reynolds N.K."/>
            <person name="Stajich J.E."/>
            <person name="Barry K."/>
            <person name="Grigoriev I.V."/>
            <person name="Crous P."/>
            <person name="Smith M.E."/>
        </authorList>
    </citation>
    <scope>NUCLEOTIDE SEQUENCE</scope>
    <source>
        <strain evidence="1">NBRC 105413</strain>
    </source>
</reference>
<protein>
    <submittedName>
        <fullName evidence="1">Uncharacterized protein</fullName>
    </submittedName>
</protein>
<evidence type="ECO:0000313" key="2">
    <source>
        <dbReference type="Proteomes" id="UP001145021"/>
    </source>
</evidence>
<gene>
    <name evidence="1" type="ORF">LPJ64_005451</name>
</gene>
<evidence type="ECO:0000313" key="1">
    <source>
        <dbReference type="EMBL" id="KAJ1642734.1"/>
    </source>
</evidence>
<accession>A0A9W7XH82</accession>
<keyword evidence="2" id="KW-1185">Reference proteome</keyword>
<name>A0A9W7XH82_9FUNG</name>
<proteinExistence type="predicted"/>
<organism evidence="1 2">
    <name type="scientific">Coemansia asiatica</name>
    <dbReference type="NCBI Taxonomy" id="1052880"/>
    <lineage>
        <taxon>Eukaryota</taxon>
        <taxon>Fungi</taxon>
        <taxon>Fungi incertae sedis</taxon>
        <taxon>Zoopagomycota</taxon>
        <taxon>Kickxellomycotina</taxon>
        <taxon>Kickxellomycetes</taxon>
        <taxon>Kickxellales</taxon>
        <taxon>Kickxellaceae</taxon>
        <taxon>Coemansia</taxon>
    </lineage>
</organism>
<dbReference type="EMBL" id="JANBOH010000347">
    <property type="protein sequence ID" value="KAJ1642734.1"/>
    <property type="molecule type" value="Genomic_DNA"/>
</dbReference>
<dbReference type="Proteomes" id="UP001145021">
    <property type="component" value="Unassembled WGS sequence"/>
</dbReference>
<dbReference type="AlphaFoldDB" id="A0A9W7XH82"/>